<organism evidence="1">
    <name type="scientific">Brassica cretica</name>
    <name type="common">Mustard</name>
    <dbReference type="NCBI Taxonomy" id="69181"/>
    <lineage>
        <taxon>Eukaryota</taxon>
        <taxon>Viridiplantae</taxon>
        <taxon>Streptophyta</taxon>
        <taxon>Embryophyta</taxon>
        <taxon>Tracheophyta</taxon>
        <taxon>Spermatophyta</taxon>
        <taxon>Magnoliopsida</taxon>
        <taxon>eudicotyledons</taxon>
        <taxon>Gunneridae</taxon>
        <taxon>Pentapetalae</taxon>
        <taxon>rosids</taxon>
        <taxon>malvids</taxon>
        <taxon>Brassicales</taxon>
        <taxon>Brassicaceae</taxon>
        <taxon>Brassiceae</taxon>
        <taxon>Brassica</taxon>
    </lineage>
</organism>
<proteinExistence type="predicted"/>
<comment type="caution">
    <text evidence="1">The sequence shown here is derived from an EMBL/GenBank/DDBJ whole genome shotgun (WGS) entry which is preliminary data.</text>
</comment>
<evidence type="ECO:0000313" key="1">
    <source>
        <dbReference type="EMBL" id="KAF2532038.1"/>
    </source>
</evidence>
<dbReference type="EMBL" id="QGKY02002305">
    <property type="protein sequence ID" value="KAF2532038.1"/>
    <property type="molecule type" value="Genomic_DNA"/>
</dbReference>
<dbReference type="AlphaFoldDB" id="A0A8S9FIT1"/>
<reference evidence="1" key="1">
    <citation type="submission" date="2019-12" db="EMBL/GenBank/DDBJ databases">
        <title>Genome sequencing and annotation of Brassica cretica.</title>
        <authorList>
            <person name="Studholme D.J."/>
            <person name="Sarris P.F."/>
        </authorList>
    </citation>
    <scope>NUCLEOTIDE SEQUENCE</scope>
    <source>
        <strain evidence="1">PFS-102/07</strain>
        <tissue evidence="1">Leaf</tissue>
    </source>
</reference>
<accession>A0A8S9FIT1</accession>
<gene>
    <name evidence="1" type="ORF">F2Q70_00029485</name>
</gene>
<protein>
    <submittedName>
        <fullName evidence="1">Uncharacterized protein</fullName>
    </submittedName>
</protein>
<name>A0A8S9FIT1_BRACR</name>
<sequence>MYRPSGTDARSLLRDQAWIELSRYVATELLELGRYVATERNTRSVVAWRPFSSSCPMSRVSSAKLFVRKNLFRKINELLQKGHLREFLSEKAKNHLNKEVPAKSAGAIPA</sequence>